<name>A0A3N6QCW9_BRACR</name>
<dbReference type="OrthoDB" id="5046242at2759"/>
<gene>
    <name evidence="2" type="ORF">F2Q68_00040222</name>
</gene>
<proteinExistence type="predicted"/>
<evidence type="ECO:0000313" key="2">
    <source>
        <dbReference type="EMBL" id="KAF2616613.1"/>
    </source>
</evidence>
<dbReference type="Proteomes" id="UP000712281">
    <property type="component" value="Unassembled WGS sequence"/>
</dbReference>
<accession>A0A3N6QCW9</accession>
<dbReference type="AlphaFoldDB" id="A0A3N6QCW9"/>
<feature type="compositionally biased region" description="Basic and acidic residues" evidence="1">
    <location>
        <begin position="159"/>
        <end position="168"/>
    </location>
</feature>
<feature type="region of interest" description="Disordered" evidence="1">
    <location>
        <begin position="130"/>
        <end position="168"/>
    </location>
</feature>
<comment type="caution">
    <text evidence="2">The sequence shown here is derived from an EMBL/GenBank/DDBJ whole genome shotgun (WGS) entry which is preliminary data.</text>
</comment>
<feature type="compositionally biased region" description="Polar residues" evidence="1">
    <location>
        <begin position="148"/>
        <end position="157"/>
    </location>
</feature>
<sequence>MDESDFKKKFPGNVLGRQDCMSEIDSRNCKVRDWYDFPASCLDPDRVRVQVDNCSQRSHSNELGSHSKFRECSRESGAAETSVFTGAWVDTGGSSDGVKDYNAIDRWQSQAAAADPEFFNRALHMKGEEGSMACSTGPPSWKHDQPANEGSMSQVTVNKEPRKSHIRGADRLKQGVVDFVASLLMTPYRAKKIDRDVYKSIMKKTATKVMQQTTDAEKAMAVPQFLDSKRKNKIRDFVDKQVDKYIAMAKVAKP</sequence>
<evidence type="ECO:0000256" key="1">
    <source>
        <dbReference type="SAM" id="MobiDB-lite"/>
    </source>
</evidence>
<reference evidence="2" key="1">
    <citation type="submission" date="2019-12" db="EMBL/GenBank/DDBJ databases">
        <title>Genome sequencing and annotation of Brassica cretica.</title>
        <authorList>
            <person name="Studholme D.J."/>
            <person name="Sarris P.F."/>
        </authorList>
    </citation>
    <scope>NUCLEOTIDE SEQUENCE</scope>
    <source>
        <strain evidence="2">PFS-001/15</strain>
        <tissue evidence="2">Leaf</tissue>
    </source>
</reference>
<organism evidence="2 3">
    <name type="scientific">Brassica cretica</name>
    <name type="common">Mustard</name>
    <dbReference type="NCBI Taxonomy" id="69181"/>
    <lineage>
        <taxon>Eukaryota</taxon>
        <taxon>Viridiplantae</taxon>
        <taxon>Streptophyta</taxon>
        <taxon>Embryophyta</taxon>
        <taxon>Tracheophyta</taxon>
        <taxon>Spermatophyta</taxon>
        <taxon>Magnoliopsida</taxon>
        <taxon>eudicotyledons</taxon>
        <taxon>Gunneridae</taxon>
        <taxon>Pentapetalae</taxon>
        <taxon>rosids</taxon>
        <taxon>malvids</taxon>
        <taxon>Brassicales</taxon>
        <taxon>Brassicaceae</taxon>
        <taxon>Brassiceae</taxon>
        <taxon>Brassica</taxon>
    </lineage>
</organism>
<evidence type="ECO:0008006" key="4">
    <source>
        <dbReference type="Google" id="ProtNLM"/>
    </source>
</evidence>
<evidence type="ECO:0000313" key="3">
    <source>
        <dbReference type="Proteomes" id="UP000712281"/>
    </source>
</evidence>
<protein>
    <recommendedName>
        <fullName evidence="4">Set2 Rpb1 interacting domain-containing protein</fullName>
    </recommendedName>
</protein>
<dbReference type="EMBL" id="QGKW02000007">
    <property type="protein sequence ID" value="KAF2616613.1"/>
    <property type="molecule type" value="Genomic_DNA"/>
</dbReference>